<dbReference type="GeneID" id="9051133"/>
<dbReference type="PANTHER" id="PTHR47447">
    <property type="entry name" value="OS03G0856100 PROTEIN"/>
    <property type="match status" value="1"/>
</dbReference>
<dbReference type="RefSeq" id="XP_002766813.1">
    <property type="nucleotide sequence ID" value="XM_002766767.1"/>
</dbReference>
<sequence>MMRYYALIGQPESALKTLREATESVVPDLVTCNTVLSVLVKNGELEVAERILHELRKPIGEEGKVVADVVTHNTVMKGYARLGNLSKCDYLMTLMQNEDVAASIAFVKEMFAQIKPTPVTYGILLDCCINADDMARAQRVFEEIRQQQSFAGNDEGNRKSFSVNTVMYTTLIKGHAKQGNVDAAMSVYEEMKSCGVAADLITFSILIKSNCSAGRISRGLGLLKEMLDAHHRPDEIVYNNLLLGCCCVHDVKLAPPFDNRRKLAAAILEEMRRSRVSGSSATFSIYMKVILATVADDESQRYDSVFEECLDLLDVGMERDYGVIPELRLYTQLAQRTIRERNGEFTLRVCSSMIGRHMRNREPHQRQPIVPKGTANTRNLAPKNRVDVINRQTVETLLASATTANLLETTLQLLELFIKFRVIDVSDANMDALMVKLEGMLYKKKHGEAYVEEMKRIVDVYGRLCT</sequence>
<organism evidence="4">
    <name type="scientific">Perkinsus marinus (strain ATCC 50983 / TXsc)</name>
    <dbReference type="NCBI Taxonomy" id="423536"/>
    <lineage>
        <taxon>Eukaryota</taxon>
        <taxon>Sar</taxon>
        <taxon>Alveolata</taxon>
        <taxon>Perkinsozoa</taxon>
        <taxon>Perkinsea</taxon>
        <taxon>Perkinsida</taxon>
        <taxon>Perkinsidae</taxon>
        <taxon>Perkinsus</taxon>
    </lineage>
</organism>
<gene>
    <name evidence="3" type="ORF">Pmar_PMAR026898</name>
</gene>
<feature type="repeat" description="PPR" evidence="2">
    <location>
        <begin position="199"/>
        <end position="233"/>
    </location>
</feature>
<dbReference type="PROSITE" id="PS51375">
    <property type="entry name" value="PPR"/>
    <property type="match status" value="4"/>
</dbReference>
<name>C5LUS2_PERM5</name>
<dbReference type="AlphaFoldDB" id="C5LUS2"/>
<dbReference type="Gene3D" id="1.25.40.10">
    <property type="entry name" value="Tetratricopeptide repeat domain"/>
    <property type="match status" value="2"/>
</dbReference>
<dbReference type="Pfam" id="PF01535">
    <property type="entry name" value="PPR"/>
    <property type="match status" value="3"/>
</dbReference>
<dbReference type="InParanoid" id="C5LUS2"/>
<evidence type="ECO:0000256" key="1">
    <source>
        <dbReference type="ARBA" id="ARBA00022737"/>
    </source>
</evidence>
<dbReference type="PANTHER" id="PTHR47447:SF17">
    <property type="entry name" value="OS12G0638900 PROTEIN"/>
    <property type="match status" value="1"/>
</dbReference>
<protein>
    <submittedName>
        <fullName evidence="3">Pentatricopeptide repeat-containing protein, putative</fullName>
    </submittedName>
</protein>
<dbReference type="InterPro" id="IPR011990">
    <property type="entry name" value="TPR-like_helical_dom_sf"/>
</dbReference>
<dbReference type="NCBIfam" id="TIGR00756">
    <property type="entry name" value="PPR"/>
    <property type="match status" value="4"/>
</dbReference>
<dbReference type="InterPro" id="IPR002885">
    <property type="entry name" value="PPR_rpt"/>
</dbReference>
<dbReference type="EMBL" id="GG685628">
    <property type="protein sequence ID" value="EEQ99530.1"/>
    <property type="molecule type" value="Genomic_DNA"/>
</dbReference>
<dbReference type="OrthoDB" id="192611at2759"/>
<reference evidence="3 4" key="1">
    <citation type="submission" date="2008-07" db="EMBL/GenBank/DDBJ databases">
        <authorList>
            <person name="El-Sayed N."/>
            <person name="Caler E."/>
            <person name="Inman J."/>
            <person name="Amedeo P."/>
            <person name="Hass B."/>
            <person name="Wortman J."/>
        </authorList>
    </citation>
    <scope>NUCLEOTIDE SEQUENCE [LARGE SCALE GENOMIC DNA]</scope>
    <source>
        <strain evidence="4">ATCC 50983 / TXsc</strain>
    </source>
</reference>
<proteinExistence type="predicted"/>
<evidence type="ECO:0000313" key="3">
    <source>
        <dbReference type="EMBL" id="EEQ99530.1"/>
    </source>
</evidence>
<dbReference type="Pfam" id="PF13041">
    <property type="entry name" value="PPR_2"/>
    <property type="match status" value="1"/>
</dbReference>
<feature type="repeat" description="PPR" evidence="2">
    <location>
        <begin position="28"/>
        <end position="58"/>
    </location>
</feature>
<feature type="repeat" description="PPR" evidence="2">
    <location>
        <begin position="68"/>
        <end position="102"/>
    </location>
</feature>
<evidence type="ECO:0000313" key="4">
    <source>
        <dbReference type="Proteomes" id="UP000007800"/>
    </source>
</evidence>
<feature type="repeat" description="PPR" evidence="2">
    <location>
        <begin position="164"/>
        <end position="198"/>
    </location>
</feature>
<dbReference type="Proteomes" id="UP000007800">
    <property type="component" value="Unassembled WGS sequence"/>
</dbReference>
<accession>C5LUS2</accession>
<keyword evidence="4" id="KW-1185">Reference proteome</keyword>
<keyword evidence="1" id="KW-0677">Repeat</keyword>
<evidence type="ECO:0000256" key="2">
    <source>
        <dbReference type="PROSITE-ProRule" id="PRU00708"/>
    </source>
</evidence>